<keyword evidence="14" id="KW-0413">Isomerase</keyword>
<dbReference type="GO" id="GO:0051539">
    <property type="term" value="F:4 iron, 4 sulfur cluster binding"/>
    <property type="evidence" value="ECO:0007669"/>
    <property type="project" value="UniProtKB-KW"/>
</dbReference>
<evidence type="ECO:0000256" key="16">
    <source>
        <dbReference type="ARBA" id="ARBA00082714"/>
    </source>
</evidence>
<evidence type="ECO:0000256" key="2">
    <source>
        <dbReference type="ARBA" id="ARBA00004123"/>
    </source>
</evidence>
<dbReference type="InterPro" id="IPR006554">
    <property type="entry name" value="Helicase-like_DEXD_c2"/>
</dbReference>
<dbReference type="GO" id="GO:0005634">
    <property type="term" value="C:nucleus"/>
    <property type="evidence" value="ECO:0007669"/>
    <property type="project" value="UniProtKB-SubCell"/>
</dbReference>
<dbReference type="Pfam" id="PF06733">
    <property type="entry name" value="DEAD_2"/>
    <property type="match status" value="1"/>
</dbReference>
<comment type="similarity">
    <text evidence="3">Belongs to the DEAD box helicase family. DEAH subfamily.</text>
</comment>
<dbReference type="STRING" id="52838.A0A4S8J353"/>
<feature type="region of interest" description="Disordered" evidence="17">
    <location>
        <begin position="1"/>
        <end position="20"/>
    </location>
</feature>
<evidence type="ECO:0000256" key="7">
    <source>
        <dbReference type="ARBA" id="ARBA00022763"/>
    </source>
</evidence>
<keyword evidence="20" id="KW-1185">Reference proteome</keyword>
<evidence type="ECO:0000313" key="20">
    <source>
        <dbReference type="Proteomes" id="UP000317650"/>
    </source>
</evidence>
<dbReference type="GO" id="GO:1990918">
    <property type="term" value="P:double-strand break repair involved in meiotic recombination"/>
    <property type="evidence" value="ECO:0007669"/>
    <property type="project" value="TreeGrafter"/>
</dbReference>
<feature type="domain" description="Helicase ATP-binding" evidence="18">
    <location>
        <begin position="24"/>
        <end position="337"/>
    </location>
</feature>
<reference evidence="19 20" key="1">
    <citation type="journal article" date="2019" name="Nat. Plants">
        <title>Genome sequencing of Musa balbisiana reveals subgenome evolution and function divergence in polyploid bananas.</title>
        <authorList>
            <person name="Yao X."/>
        </authorList>
    </citation>
    <scope>NUCLEOTIDE SEQUENCE [LARGE SCALE GENOMIC DNA]</scope>
    <source>
        <strain evidence="20">cv. DH-PKW</strain>
        <tissue evidence="19">Leaves</tissue>
    </source>
</reference>
<dbReference type="SMART" id="SM00491">
    <property type="entry name" value="HELICc2"/>
    <property type="match status" value="1"/>
</dbReference>
<dbReference type="GO" id="GO:0003677">
    <property type="term" value="F:DNA binding"/>
    <property type="evidence" value="ECO:0007669"/>
    <property type="project" value="InterPro"/>
</dbReference>
<dbReference type="InterPro" id="IPR006555">
    <property type="entry name" value="ATP-dep_Helicase_C"/>
</dbReference>
<dbReference type="PANTHER" id="PTHR11472:SF47">
    <property type="entry name" value="FANCONI ANEMIA GROUP J PROTEIN"/>
    <property type="match status" value="1"/>
</dbReference>
<organism evidence="19 20">
    <name type="scientific">Musa balbisiana</name>
    <name type="common">Banana</name>
    <dbReference type="NCBI Taxonomy" id="52838"/>
    <lineage>
        <taxon>Eukaryota</taxon>
        <taxon>Viridiplantae</taxon>
        <taxon>Streptophyta</taxon>
        <taxon>Embryophyta</taxon>
        <taxon>Tracheophyta</taxon>
        <taxon>Spermatophyta</taxon>
        <taxon>Magnoliopsida</taxon>
        <taxon>Liliopsida</taxon>
        <taxon>Zingiberales</taxon>
        <taxon>Musaceae</taxon>
        <taxon>Musa</taxon>
    </lineage>
</organism>
<keyword evidence="11" id="KW-0408">Iron</keyword>
<evidence type="ECO:0000256" key="4">
    <source>
        <dbReference type="ARBA" id="ARBA00022485"/>
    </source>
</evidence>
<dbReference type="FunFam" id="3.40.50.300:FF:001207">
    <property type="entry name" value="Fanconi anemia group J protein-like isoform E"/>
    <property type="match status" value="1"/>
</dbReference>
<dbReference type="InterPro" id="IPR045028">
    <property type="entry name" value="DinG/Rad3-like"/>
</dbReference>
<evidence type="ECO:0000256" key="12">
    <source>
        <dbReference type="ARBA" id="ARBA00023014"/>
    </source>
</evidence>
<dbReference type="Proteomes" id="UP000317650">
    <property type="component" value="Chromosome 11"/>
</dbReference>
<dbReference type="CDD" id="cd18788">
    <property type="entry name" value="SF2_C_XPD"/>
    <property type="match status" value="1"/>
</dbReference>
<dbReference type="InterPro" id="IPR027417">
    <property type="entry name" value="P-loop_NTPase"/>
</dbReference>
<evidence type="ECO:0000256" key="13">
    <source>
        <dbReference type="ARBA" id="ARBA00023204"/>
    </source>
</evidence>
<evidence type="ECO:0000256" key="5">
    <source>
        <dbReference type="ARBA" id="ARBA00022723"/>
    </source>
</evidence>
<dbReference type="FunFam" id="3.40.50.300:FF:000731">
    <property type="entry name" value="Fanconi anemia group J protein homolog"/>
    <property type="match status" value="1"/>
</dbReference>
<protein>
    <recommendedName>
        <fullName evidence="16">DNA 5'-3' helicase FANCJ</fullName>
    </recommendedName>
</protein>
<dbReference type="GO" id="GO:0005524">
    <property type="term" value="F:ATP binding"/>
    <property type="evidence" value="ECO:0007669"/>
    <property type="project" value="UniProtKB-KW"/>
</dbReference>
<evidence type="ECO:0000256" key="10">
    <source>
        <dbReference type="ARBA" id="ARBA00022840"/>
    </source>
</evidence>
<comment type="caution">
    <text evidence="19">The sequence shown here is derived from an EMBL/GenBank/DDBJ whole genome shotgun (WGS) entry which is preliminary data.</text>
</comment>
<keyword evidence="8" id="KW-0378">Hydrolase</keyword>
<keyword evidence="7" id="KW-0227">DNA damage</keyword>
<evidence type="ECO:0000259" key="18">
    <source>
        <dbReference type="PROSITE" id="PS51193"/>
    </source>
</evidence>
<dbReference type="EMBL" id="PYDT01000007">
    <property type="protein sequence ID" value="THU55459.1"/>
    <property type="molecule type" value="Genomic_DNA"/>
</dbReference>
<keyword evidence="15" id="KW-0539">Nucleus</keyword>
<dbReference type="GO" id="GO:0006289">
    <property type="term" value="P:nucleotide-excision repair"/>
    <property type="evidence" value="ECO:0007669"/>
    <property type="project" value="TreeGrafter"/>
</dbReference>
<evidence type="ECO:0000256" key="14">
    <source>
        <dbReference type="ARBA" id="ARBA00023235"/>
    </source>
</evidence>
<feature type="region of interest" description="Disordered" evidence="17">
    <location>
        <begin position="99"/>
        <end position="137"/>
    </location>
</feature>
<dbReference type="SMART" id="SM00488">
    <property type="entry name" value="DEXDc2"/>
    <property type="match status" value="1"/>
</dbReference>
<evidence type="ECO:0000256" key="3">
    <source>
        <dbReference type="ARBA" id="ARBA00008792"/>
    </source>
</evidence>
<evidence type="ECO:0000313" key="19">
    <source>
        <dbReference type="EMBL" id="THU55459.1"/>
    </source>
</evidence>
<dbReference type="PROSITE" id="PS51193">
    <property type="entry name" value="HELICASE_ATP_BIND_2"/>
    <property type="match status" value="1"/>
</dbReference>
<keyword evidence="9" id="KW-0347">Helicase</keyword>
<evidence type="ECO:0000256" key="15">
    <source>
        <dbReference type="ARBA" id="ARBA00023242"/>
    </source>
</evidence>
<feature type="region of interest" description="Disordered" evidence="17">
    <location>
        <begin position="807"/>
        <end position="832"/>
    </location>
</feature>
<comment type="cofactor">
    <cofactor evidence="1">
        <name>[4Fe-4S] cluster</name>
        <dbReference type="ChEBI" id="CHEBI:49883"/>
    </cofactor>
</comment>
<keyword evidence="12" id="KW-0411">Iron-sulfur</keyword>
<keyword evidence="10" id="KW-0067">ATP-binding</keyword>
<sequence length="1346" mass="148988">MNSSTPLRSPNPSKQGGPGVYQIGGVPVEFPYKPYGSQLAFMGRVISTLDRARRQGRCHALLESPTGTGKSLSLLCSSLAWQRHHQHLVLSGAAAPPPCPPPLASDPLVHGGGFIPPSQPSSDAEEPPAPTSARAQRRQSLPKIYYASMTHSQISQVVREYRKTSYRVPMAILASRKHYCTNKHVCTRDNLDDECKLLLKDESLGCSEYKNAHKVKCHPSLQKGGCYEVHDIEDLVKVGHSVKGCSYFAAQTMAEEAQLVFCPYSYIINPTVRRAMDIDIKGSIVILDEAHNIEDVARDAGSIEVEEDVLFALQTELEHLCMADGGAMTYQPLYDMIQGIISWIGDRKMSMKKHEFEHYSSFWTADKAIRELQQAGITEQCFPILHQCATKAIKAASDEESVGNRLSGMSLIALEGLFSSLSYFFCGNGSHATDYQLALQRYVKREGGNAANGWICKLSLWCLNPAVVFKEIANLSLSVILTSGTLAPMGSFASELGVQFEACLEAAHVIDVESQVWAAVVPAGPANCQLNASYKTADGYAFQDGLGASLEEICRIAPGGVLVFFPSYKLLEKLHFRWSQTGQWSRLNAEKLLFVEPRGAMDEFETVLKGYYEAIRGNTGAPHVKKRLGLMRASKNPSSKECSQNPAKGAAFLAVCRGKVSEGIDFSDENARVVVIVGIPFPNKNDIHVVLKKKYNDTYRSSKHLLSGSEWYCHQAFRALNQAAGRCIRHRFDYGAIIFLDERFMEERNLTYISKWLKSSIKRFNSFDESLMGLRSFFETAQKQFGQKGDHPTSKNVSQTESFNSDFSEENSLSSKSSLNQGIQKEKVKKVKVNHQSARKTIHESRAAPAKNNKLIKSSSLDGESAPISSLKDYFIKGGKASSETNIKPSIFHGDYVHPEESTWKQSKCLDTISAGLCETKLHQPLVSESFNADDNNATCESVSKVESLYPAVATFNQFRERATLSSSTFSNGTISEDTLASAGSPESNKCMDPFNLEKEIFLNMSVSSHSEKRRKLTDLQMTGLNQMDCISSDTESFYPVDSVSSISRETDQISETPFSDNCSASQHQIPSQGMFIQNGGTSVEKKLVLSCLCCNSPLGLQKNDFLVRCSLTSSSKAFLAYVLKHGPPTEGRLNCLRSTPETDVPVVACDSSAVDHHIFDKGSKEVASQHDFWSEEDGCVFRILNCPFCTARKRCLGVQIIAADASNSHLLNKVLFFAYYLDMKDEQKPMIKVSMPISCNAPGQGSALTEIERDSYVSCPQKTELLNARRSKVCNLESSVYPKKINVLWSIKLESRLDDDTGKPSMREQACHLQNGRIQDLYGLRKVFHSAGWFSQYVLYSTTNL</sequence>
<dbReference type="Pfam" id="PF13307">
    <property type="entry name" value="Helicase_C_2"/>
    <property type="match status" value="1"/>
</dbReference>
<accession>A0A4S8J353</accession>
<dbReference type="InterPro" id="IPR014013">
    <property type="entry name" value="Helic_SF1/SF2_ATP-bd_DinG/Rad3"/>
</dbReference>
<dbReference type="GO" id="GO:0003678">
    <property type="term" value="F:DNA helicase activity"/>
    <property type="evidence" value="ECO:0007669"/>
    <property type="project" value="InterPro"/>
</dbReference>
<dbReference type="SUPFAM" id="SSF52540">
    <property type="entry name" value="P-loop containing nucleoside triphosphate hydrolases"/>
    <property type="match status" value="1"/>
</dbReference>
<evidence type="ECO:0000256" key="8">
    <source>
        <dbReference type="ARBA" id="ARBA00022801"/>
    </source>
</evidence>
<feature type="compositionally biased region" description="Polar residues" evidence="17">
    <location>
        <begin position="1"/>
        <end position="14"/>
    </location>
</feature>
<evidence type="ECO:0000256" key="9">
    <source>
        <dbReference type="ARBA" id="ARBA00022806"/>
    </source>
</evidence>
<proteinExistence type="inferred from homology"/>
<dbReference type="PANTHER" id="PTHR11472">
    <property type="entry name" value="DNA REPAIR DEAD HELICASE RAD3/XP-D SUBFAMILY MEMBER"/>
    <property type="match status" value="1"/>
</dbReference>
<evidence type="ECO:0000256" key="6">
    <source>
        <dbReference type="ARBA" id="ARBA00022741"/>
    </source>
</evidence>
<keyword evidence="13" id="KW-0234">DNA repair</keyword>
<evidence type="ECO:0000256" key="1">
    <source>
        <dbReference type="ARBA" id="ARBA00001966"/>
    </source>
</evidence>
<evidence type="ECO:0000256" key="11">
    <source>
        <dbReference type="ARBA" id="ARBA00023004"/>
    </source>
</evidence>
<evidence type="ECO:0000256" key="17">
    <source>
        <dbReference type="SAM" id="MobiDB-lite"/>
    </source>
</evidence>
<dbReference type="Gene3D" id="3.40.50.300">
    <property type="entry name" value="P-loop containing nucleotide triphosphate hydrolases"/>
    <property type="match status" value="2"/>
</dbReference>
<name>A0A4S8J353_MUSBA</name>
<keyword evidence="6" id="KW-0547">Nucleotide-binding</keyword>
<keyword evidence="4" id="KW-0004">4Fe-4S</keyword>
<feature type="compositionally biased region" description="Low complexity" evidence="17">
    <location>
        <begin position="807"/>
        <end position="820"/>
    </location>
</feature>
<dbReference type="InterPro" id="IPR010614">
    <property type="entry name" value="RAD3-like_helicase_DEAD"/>
</dbReference>
<comment type="subcellular location">
    <subcellularLocation>
        <location evidence="2">Nucleus</location>
    </subcellularLocation>
</comment>
<dbReference type="GO" id="GO:0016818">
    <property type="term" value="F:hydrolase activity, acting on acid anhydrides, in phosphorus-containing anhydrides"/>
    <property type="evidence" value="ECO:0007669"/>
    <property type="project" value="InterPro"/>
</dbReference>
<keyword evidence="5" id="KW-0479">Metal-binding</keyword>
<gene>
    <name evidence="19" type="ORF">C4D60_Mb11t06770</name>
</gene>
<dbReference type="GO" id="GO:0046872">
    <property type="term" value="F:metal ion binding"/>
    <property type="evidence" value="ECO:0007669"/>
    <property type="project" value="UniProtKB-KW"/>
</dbReference>